<gene>
    <name evidence="1" type="ORF">CBYS24578_00012510</name>
</gene>
<evidence type="ECO:0000313" key="2">
    <source>
        <dbReference type="Proteomes" id="UP000754883"/>
    </source>
</evidence>
<dbReference type="EMBL" id="CABFNO020001469">
    <property type="protein sequence ID" value="CAG9990281.1"/>
    <property type="molecule type" value="Genomic_DNA"/>
</dbReference>
<organism evidence="1 2">
    <name type="scientific">Clonostachys byssicola</name>
    <dbReference type="NCBI Taxonomy" id="160290"/>
    <lineage>
        <taxon>Eukaryota</taxon>
        <taxon>Fungi</taxon>
        <taxon>Dikarya</taxon>
        <taxon>Ascomycota</taxon>
        <taxon>Pezizomycotina</taxon>
        <taxon>Sordariomycetes</taxon>
        <taxon>Hypocreomycetidae</taxon>
        <taxon>Hypocreales</taxon>
        <taxon>Bionectriaceae</taxon>
        <taxon>Clonostachys</taxon>
    </lineage>
</organism>
<keyword evidence="2" id="KW-1185">Reference proteome</keyword>
<reference evidence="1" key="1">
    <citation type="submission" date="2021-10" db="EMBL/GenBank/DDBJ databases">
        <authorList>
            <person name="Piombo E."/>
        </authorList>
    </citation>
    <scope>NUCLEOTIDE SEQUENCE</scope>
</reference>
<dbReference type="PANTHER" id="PTHR35391:SF5">
    <property type="entry name" value="DUF6590 DOMAIN-CONTAINING PROTEIN"/>
    <property type="match status" value="1"/>
</dbReference>
<protein>
    <submittedName>
        <fullName evidence="1">Uncharacterized protein</fullName>
    </submittedName>
</protein>
<evidence type="ECO:0000313" key="1">
    <source>
        <dbReference type="EMBL" id="CAG9990281.1"/>
    </source>
</evidence>
<name>A0A9N9Y1S3_9HYPO</name>
<dbReference type="OrthoDB" id="20872at2759"/>
<dbReference type="Proteomes" id="UP000754883">
    <property type="component" value="Unassembled WGS sequence"/>
</dbReference>
<proteinExistence type="predicted"/>
<sequence length="359" mass="39818">MSTGKDDGHQKASGPPSHLGAQLIHIQDWTNKAVELDNRSPTSRLTQECISIFTGILEKLSSLPKFGEKTYGQLKASCSLLILWDKAHGIQAGQLDDALSRSRSLRQSILEPLRNMGKGILRRLLPLVEQDYEESESYRTLMPIIFEAEAGMYEGYDTDSDSDESDICESSHDNLGDDPWCDIAEDMNIDAQCLLELAPLIECPVWDCSQESHRNSPPMGTFKLHAVYGDKIQNRFPKADARLVDRLALANWERFRETMTAREHNRATLKDGLKTQSSLRNESATVAPSELKSKFNDSGLGSSVQGVSVYAETIMSYIHDSGHTSTKIPPLPAEAKKGKSFECIACGIALKINNNSAWK</sequence>
<comment type="caution">
    <text evidence="1">The sequence shown here is derived from an EMBL/GenBank/DDBJ whole genome shotgun (WGS) entry which is preliminary data.</text>
</comment>
<accession>A0A9N9Y1S3</accession>
<dbReference type="AlphaFoldDB" id="A0A9N9Y1S3"/>
<dbReference type="PANTHER" id="PTHR35391">
    <property type="entry name" value="C2H2-TYPE DOMAIN-CONTAINING PROTEIN-RELATED"/>
    <property type="match status" value="1"/>
</dbReference>